<proteinExistence type="predicted"/>
<dbReference type="Gene3D" id="3.40.50.150">
    <property type="entry name" value="Vaccinia Virus protein VP39"/>
    <property type="match status" value="1"/>
</dbReference>
<gene>
    <name evidence="1" type="ORF">S01H1_09333</name>
</gene>
<sequence length="125" mass="14220">MLRYQDTLLKDSVYKGERDSMERWALIKPHVPNKGMVLDIGSNLGYFGVQIVNSFPDVAVVSIESDPRIIARQKKVLASYKTTRICAIQGFINSSVTDAWVQTCDWFDLTLLLSIIHWFDDPAKV</sequence>
<dbReference type="SUPFAM" id="SSF53335">
    <property type="entry name" value="S-adenosyl-L-methionine-dependent methyltransferases"/>
    <property type="match status" value="1"/>
</dbReference>
<feature type="non-terminal residue" evidence="1">
    <location>
        <position position="125"/>
    </location>
</feature>
<organism evidence="1">
    <name type="scientific">marine sediment metagenome</name>
    <dbReference type="NCBI Taxonomy" id="412755"/>
    <lineage>
        <taxon>unclassified sequences</taxon>
        <taxon>metagenomes</taxon>
        <taxon>ecological metagenomes</taxon>
    </lineage>
</organism>
<dbReference type="AlphaFoldDB" id="X0SQ47"/>
<comment type="caution">
    <text evidence="1">The sequence shown here is derived from an EMBL/GenBank/DDBJ whole genome shotgun (WGS) entry which is preliminary data.</text>
</comment>
<accession>X0SQ47</accession>
<protein>
    <recommendedName>
        <fullName evidence="2">Methyltransferase domain-containing protein</fullName>
    </recommendedName>
</protein>
<evidence type="ECO:0000313" key="1">
    <source>
        <dbReference type="EMBL" id="GAF83238.1"/>
    </source>
</evidence>
<reference evidence="1" key="1">
    <citation type="journal article" date="2014" name="Front. Microbiol.">
        <title>High frequency of phylogenetically diverse reductive dehalogenase-homologous genes in deep subseafloor sedimentary metagenomes.</title>
        <authorList>
            <person name="Kawai M."/>
            <person name="Futagami T."/>
            <person name="Toyoda A."/>
            <person name="Takaki Y."/>
            <person name="Nishi S."/>
            <person name="Hori S."/>
            <person name="Arai W."/>
            <person name="Tsubouchi T."/>
            <person name="Morono Y."/>
            <person name="Uchiyama I."/>
            <person name="Ito T."/>
            <person name="Fujiyama A."/>
            <person name="Inagaki F."/>
            <person name="Takami H."/>
        </authorList>
    </citation>
    <scope>NUCLEOTIDE SEQUENCE</scope>
    <source>
        <strain evidence="1">Expedition CK06-06</strain>
    </source>
</reference>
<name>X0SQ47_9ZZZZ</name>
<dbReference type="EMBL" id="BARS01004773">
    <property type="protein sequence ID" value="GAF83238.1"/>
    <property type="molecule type" value="Genomic_DNA"/>
</dbReference>
<dbReference type="InterPro" id="IPR029063">
    <property type="entry name" value="SAM-dependent_MTases_sf"/>
</dbReference>
<evidence type="ECO:0008006" key="2">
    <source>
        <dbReference type="Google" id="ProtNLM"/>
    </source>
</evidence>